<organism evidence="2 3">
    <name type="scientific">Aquimarina spongiae</name>
    <dbReference type="NCBI Taxonomy" id="570521"/>
    <lineage>
        <taxon>Bacteria</taxon>
        <taxon>Pseudomonadati</taxon>
        <taxon>Bacteroidota</taxon>
        <taxon>Flavobacteriia</taxon>
        <taxon>Flavobacteriales</taxon>
        <taxon>Flavobacteriaceae</taxon>
        <taxon>Aquimarina</taxon>
    </lineage>
</organism>
<proteinExistence type="predicted"/>
<keyword evidence="1" id="KW-0472">Membrane</keyword>
<evidence type="ECO:0000313" key="2">
    <source>
        <dbReference type="EMBL" id="SHJ59777.1"/>
    </source>
</evidence>
<evidence type="ECO:0000313" key="3">
    <source>
        <dbReference type="Proteomes" id="UP000184432"/>
    </source>
</evidence>
<feature type="transmembrane region" description="Helical" evidence="1">
    <location>
        <begin position="88"/>
        <end position="106"/>
    </location>
</feature>
<dbReference type="STRING" id="570521.SAMN04488508_11182"/>
<gene>
    <name evidence="2" type="ORF">SAMN04488508_11182</name>
</gene>
<dbReference type="OrthoDB" id="766141at2"/>
<dbReference type="EMBL" id="FQYP01000011">
    <property type="protein sequence ID" value="SHJ59777.1"/>
    <property type="molecule type" value="Genomic_DNA"/>
</dbReference>
<sequence length="200" mass="23190">MIIYGWKAAHLRSTQSKTAVCPSCKTQGSTIISVFSRHVHIFWIPLFPYGKTGTSQCQHCQHTMKVKQMPEEIKREYKNLKMDVKPHIWQFSGLVLISFLIAWGIYSSKENDKKNLEYIGAPKVGDIYEYKTESGYYSSLKVVNVSTDSIRVVPNEYEIEKKTGIYKIDKPENYGEFSYGLSKQELIEMFTSEEIYEVNR</sequence>
<dbReference type="Proteomes" id="UP000184432">
    <property type="component" value="Unassembled WGS sequence"/>
</dbReference>
<accession>A0A1M6KLC3</accession>
<keyword evidence="1" id="KW-1133">Transmembrane helix</keyword>
<dbReference type="AlphaFoldDB" id="A0A1M6KLC3"/>
<reference evidence="3" key="1">
    <citation type="submission" date="2016-11" db="EMBL/GenBank/DDBJ databases">
        <authorList>
            <person name="Varghese N."/>
            <person name="Submissions S."/>
        </authorList>
    </citation>
    <scope>NUCLEOTIDE SEQUENCE [LARGE SCALE GENOMIC DNA]</scope>
    <source>
        <strain evidence="3">DSM 22623</strain>
    </source>
</reference>
<protein>
    <recommendedName>
        <fullName evidence="4">Zinc-ribbon 15 domain-containing protein</fullName>
    </recommendedName>
</protein>
<keyword evidence="3" id="KW-1185">Reference proteome</keyword>
<evidence type="ECO:0008006" key="4">
    <source>
        <dbReference type="Google" id="ProtNLM"/>
    </source>
</evidence>
<dbReference type="RefSeq" id="WP_073321078.1">
    <property type="nucleotide sequence ID" value="NZ_FQYP01000011.1"/>
</dbReference>
<name>A0A1M6KLC3_9FLAO</name>
<evidence type="ECO:0000256" key="1">
    <source>
        <dbReference type="SAM" id="Phobius"/>
    </source>
</evidence>
<keyword evidence="1" id="KW-0812">Transmembrane</keyword>